<dbReference type="InterPro" id="IPR036770">
    <property type="entry name" value="Ankyrin_rpt-contain_sf"/>
</dbReference>
<dbReference type="OrthoDB" id="3783344at2759"/>
<dbReference type="Proteomes" id="UP000243723">
    <property type="component" value="Unassembled WGS sequence"/>
</dbReference>
<evidence type="ECO:0000313" key="1">
    <source>
        <dbReference type="EMBL" id="PSK60184.1"/>
    </source>
</evidence>
<reference evidence="1 2" key="1">
    <citation type="submission" date="2017-05" db="EMBL/GenBank/DDBJ databases">
        <title>Draft genome sequence of Elsinoe australis.</title>
        <authorList>
            <person name="Cheng Q."/>
        </authorList>
    </citation>
    <scope>NUCLEOTIDE SEQUENCE [LARGE SCALE GENOMIC DNA]</scope>
    <source>
        <strain evidence="1 2">NL1</strain>
    </source>
</reference>
<dbReference type="AlphaFoldDB" id="A0A2P8AIB9"/>
<sequence>MPELPGSPIPGKELLHQVCRQGDGQALARILARDACHEMSDDLIGDLMVTAVKHKQPVLLEYLLSRYSGPLDRYPAWLGYVHTAIFEEQAGLDMYKLLTARWPSLPADARVGTGSDGDPLAWVAFANDLEFARYLIDHGANVPEAGAFFINVLLCIEPLNADMARSREVNRLPRSILLKLGLLDDPMTKHPTLSNKTDYTAMIELLKGHGAESRAEWYDYQRSYFHQAKEQRDSINKVALELGRPRASFYPLPSTYLGPDGLPGKRKA</sequence>
<evidence type="ECO:0000313" key="2">
    <source>
        <dbReference type="Proteomes" id="UP000243723"/>
    </source>
</evidence>
<protein>
    <recommendedName>
        <fullName evidence="3">Ankyrin repeat domain-containing protein</fullName>
    </recommendedName>
</protein>
<accession>A0A2P8AIB9</accession>
<dbReference type="SUPFAM" id="SSF48403">
    <property type="entry name" value="Ankyrin repeat"/>
    <property type="match status" value="1"/>
</dbReference>
<proteinExistence type="predicted"/>
<dbReference type="EMBL" id="NHZQ01000003">
    <property type="protein sequence ID" value="PSK60184.1"/>
    <property type="molecule type" value="Genomic_DNA"/>
</dbReference>
<keyword evidence="2" id="KW-1185">Reference proteome</keyword>
<comment type="caution">
    <text evidence="1">The sequence shown here is derived from an EMBL/GenBank/DDBJ whole genome shotgun (WGS) entry which is preliminary data.</text>
</comment>
<name>A0A2P8AIB9_9PEZI</name>
<evidence type="ECO:0008006" key="3">
    <source>
        <dbReference type="Google" id="ProtNLM"/>
    </source>
</evidence>
<gene>
    <name evidence="1" type="ORF">B9Z65_1082</name>
</gene>
<organism evidence="1 2">
    <name type="scientific">Elsinoe australis</name>
    <dbReference type="NCBI Taxonomy" id="40998"/>
    <lineage>
        <taxon>Eukaryota</taxon>
        <taxon>Fungi</taxon>
        <taxon>Dikarya</taxon>
        <taxon>Ascomycota</taxon>
        <taxon>Pezizomycotina</taxon>
        <taxon>Dothideomycetes</taxon>
        <taxon>Dothideomycetidae</taxon>
        <taxon>Myriangiales</taxon>
        <taxon>Elsinoaceae</taxon>
        <taxon>Elsinoe</taxon>
    </lineage>
</organism>
<dbReference type="Gene3D" id="1.25.40.20">
    <property type="entry name" value="Ankyrin repeat-containing domain"/>
    <property type="match status" value="1"/>
</dbReference>